<evidence type="ECO:0000256" key="2">
    <source>
        <dbReference type="ARBA" id="ARBA00022475"/>
    </source>
</evidence>
<name>A0ABY9KW77_9BACI</name>
<feature type="transmembrane region" description="Helical" evidence="6">
    <location>
        <begin position="294"/>
        <end position="313"/>
    </location>
</feature>
<evidence type="ECO:0000256" key="3">
    <source>
        <dbReference type="ARBA" id="ARBA00022692"/>
    </source>
</evidence>
<protein>
    <submittedName>
        <fullName evidence="8">ABC transporter permease</fullName>
    </submittedName>
</protein>
<evidence type="ECO:0000256" key="4">
    <source>
        <dbReference type="ARBA" id="ARBA00022989"/>
    </source>
</evidence>
<dbReference type="RefSeq" id="WP_348027708.1">
    <property type="nucleotide sequence ID" value="NZ_CP129113.1"/>
</dbReference>
<keyword evidence="2" id="KW-1003">Cell membrane</keyword>
<keyword evidence="5 6" id="KW-0472">Membrane</keyword>
<evidence type="ECO:0000256" key="5">
    <source>
        <dbReference type="ARBA" id="ARBA00023136"/>
    </source>
</evidence>
<feature type="transmembrane region" description="Helical" evidence="6">
    <location>
        <begin position="223"/>
        <end position="249"/>
    </location>
</feature>
<feature type="transmembrane region" description="Helical" evidence="6">
    <location>
        <begin position="21"/>
        <end position="43"/>
    </location>
</feature>
<dbReference type="PANTHER" id="PTHR30294:SF48">
    <property type="entry name" value="LINEARMYCIN RESISTANCE PERMEASE PROTEIN LNRM"/>
    <property type="match status" value="1"/>
</dbReference>
<reference evidence="8" key="1">
    <citation type="submission" date="2023-06" db="EMBL/GenBank/DDBJ databases">
        <title>A Treasure from Seagulls: Isolation and Description of Aciduricobacillus qingdaonensis gen. nov., sp. nov., a Rare Obligately Uric Acid-utilizing Member in the Family Bacillaceae.</title>
        <authorList>
            <person name="Liu W."/>
            <person name="Wang B."/>
        </authorList>
    </citation>
    <scope>NUCLEOTIDE SEQUENCE</scope>
    <source>
        <strain evidence="8">44XB</strain>
    </source>
</reference>
<feature type="transmembrane region" description="Helical" evidence="6">
    <location>
        <begin position="180"/>
        <end position="202"/>
    </location>
</feature>
<dbReference type="PANTHER" id="PTHR30294">
    <property type="entry name" value="MEMBRANE COMPONENT OF ABC TRANSPORTER YHHJ-RELATED"/>
    <property type="match status" value="1"/>
</dbReference>
<gene>
    <name evidence="8" type="ORF">QR721_13075</name>
</gene>
<feature type="transmembrane region" description="Helical" evidence="6">
    <location>
        <begin position="261"/>
        <end position="282"/>
    </location>
</feature>
<keyword evidence="4 6" id="KW-1133">Transmembrane helix</keyword>
<evidence type="ECO:0000256" key="1">
    <source>
        <dbReference type="ARBA" id="ARBA00004651"/>
    </source>
</evidence>
<dbReference type="InterPro" id="IPR051449">
    <property type="entry name" value="ABC-2_transporter_component"/>
</dbReference>
<accession>A0ABY9KW77</accession>
<dbReference type="Pfam" id="PF12698">
    <property type="entry name" value="ABC2_membrane_3"/>
    <property type="match status" value="1"/>
</dbReference>
<feature type="domain" description="ABC-2 type transporter transmembrane" evidence="7">
    <location>
        <begin position="19"/>
        <end position="365"/>
    </location>
</feature>
<keyword evidence="3 6" id="KW-0812">Transmembrane</keyword>
<dbReference type="Proteomes" id="UP001180087">
    <property type="component" value="Chromosome"/>
</dbReference>
<dbReference type="EMBL" id="CP129113">
    <property type="protein sequence ID" value="WLV24557.1"/>
    <property type="molecule type" value="Genomic_DNA"/>
</dbReference>
<keyword evidence="9" id="KW-1185">Reference proteome</keyword>
<evidence type="ECO:0000259" key="7">
    <source>
        <dbReference type="Pfam" id="PF12698"/>
    </source>
</evidence>
<dbReference type="InterPro" id="IPR013525">
    <property type="entry name" value="ABC2_TM"/>
</dbReference>
<sequence>MKILSIAWKQIKHDVRDIRSFLFMLAFPIVLMVILGSALSNVFNNEIELGEMNVLYKDNTRNELGVAFKAFAVKAEESDIHFKEIQNIEKARNKVKAGKVDAYLVLNKNGISYHASRPDSIEANVIEGMLQTFAGYYKTGRVIIQSNPSKASEILAQPSRSDYIQEGSIARNKQPSSMDYYAIVMTTMITLYSAIAASHLVSSEREAHTAERLIVAPVRKLEIFVGKVAGSICINAFFIAAVVAFSYFVLKVEWGTTPGQWFLSGTLLLTEVIAAVSLGLGLSLIARTPAASRMIIMVIVQIASFFGGAYFKIDHPEGLLKTLVNLSPLTWENEGIMRLIYTGDQIFIVKVMAMNIGVALLFLLVSLVTLRRREGL</sequence>
<comment type="subcellular location">
    <subcellularLocation>
        <location evidence="1">Cell membrane</location>
        <topology evidence="1">Multi-pass membrane protein</topology>
    </subcellularLocation>
</comment>
<feature type="transmembrane region" description="Helical" evidence="6">
    <location>
        <begin position="347"/>
        <end position="370"/>
    </location>
</feature>
<proteinExistence type="predicted"/>
<organism evidence="8 9">
    <name type="scientific">Aciduricibacillus chroicocephali</name>
    <dbReference type="NCBI Taxonomy" id="3054939"/>
    <lineage>
        <taxon>Bacteria</taxon>
        <taxon>Bacillati</taxon>
        <taxon>Bacillota</taxon>
        <taxon>Bacilli</taxon>
        <taxon>Bacillales</taxon>
        <taxon>Bacillaceae</taxon>
        <taxon>Aciduricibacillus</taxon>
    </lineage>
</organism>
<evidence type="ECO:0000313" key="9">
    <source>
        <dbReference type="Proteomes" id="UP001180087"/>
    </source>
</evidence>
<evidence type="ECO:0000313" key="8">
    <source>
        <dbReference type="EMBL" id="WLV24557.1"/>
    </source>
</evidence>
<evidence type="ECO:0000256" key="6">
    <source>
        <dbReference type="SAM" id="Phobius"/>
    </source>
</evidence>